<proteinExistence type="inferred from homology"/>
<evidence type="ECO:0000256" key="3">
    <source>
        <dbReference type="ARBA" id="ARBA00022741"/>
    </source>
</evidence>
<comment type="caution">
    <text evidence="6">The sequence shown here is derived from an EMBL/GenBank/DDBJ whole genome shotgun (WGS) entry which is preliminary data.</text>
</comment>
<evidence type="ECO:0000256" key="2">
    <source>
        <dbReference type="ARBA" id="ARBA00022448"/>
    </source>
</evidence>
<protein>
    <submittedName>
        <fullName evidence="6">ABC transporter ATP-binding protein</fullName>
    </submittedName>
</protein>
<keyword evidence="2" id="KW-0813">Transport</keyword>
<keyword evidence="7" id="KW-1185">Reference proteome</keyword>
<dbReference type="PROSITE" id="PS50893">
    <property type="entry name" value="ABC_TRANSPORTER_2"/>
    <property type="match status" value="1"/>
</dbReference>
<dbReference type="Pfam" id="PF00005">
    <property type="entry name" value="ABC_tran"/>
    <property type="match status" value="1"/>
</dbReference>
<organism evidence="6 7">
    <name type="scientific">Nocardia abscessus</name>
    <dbReference type="NCBI Taxonomy" id="120957"/>
    <lineage>
        <taxon>Bacteria</taxon>
        <taxon>Bacillati</taxon>
        <taxon>Actinomycetota</taxon>
        <taxon>Actinomycetes</taxon>
        <taxon>Mycobacteriales</taxon>
        <taxon>Nocardiaceae</taxon>
        <taxon>Nocardia</taxon>
    </lineage>
</organism>
<feature type="domain" description="ABC transporter" evidence="5">
    <location>
        <begin position="5"/>
        <end position="217"/>
    </location>
</feature>
<evidence type="ECO:0000256" key="4">
    <source>
        <dbReference type="ARBA" id="ARBA00022840"/>
    </source>
</evidence>
<dbReference type="Proteomes" id="UP000807309">
    <property type="component" value="Unassembled WGS sequence"/>
</dbReference>
<dbReference type="PANTHER" id="PTHR43335:SF3">
    <property type="entry name" value="ABC TRANSPORTER"/>
    <property type="match status" value="1"/>
</dbReference>
<evidence type="ECO:0000313" key="6">
    <source>
        <dbReference type="EMBL" id="MBF6225588.1"/>
    </source>
</evidence>
<evidence type="ECO:0000313" key="7">
    <source>
        <dbReference type="Proteomes" id="UP000807309"/>
    </source>
</evidence>
<dbReference type="SUPFAM" id="SSF52540">
    <property type="entry name" value="P-loop containing nucleoside triphosphate hydrolases"/>
    <property type="match status" value="1"/>
</dbReference>
<keyword evidence="3" id="KW-0547">Nucleotide-binding</keyword>
<dbReference type="PANTHER" id="PTHR43335">
    <property type="entry name" value="ABC TRANSPORTER, ATP-BINDING PROTEIN"/>
    <property type="match status" value="1"/>
</dbReference>
<evidence type="ECO:0000259" key="5">
    <source>
        <dbReference type="PROSITE" id="PS50893"/>
    </source>
</evidence>
<dbReference type="SMART" id="SM00382">
    <property type="entry name" value="AAA"/>
    <property type="match status" value="1"/>
</dbReference>
<dbReference type="InterPro" id="IPR027417">
    <property type="entry name" value="P-loop_NTPase"/>
</dbReference>
<dbReference type="GO" id="GO:0005524">
    <property type="term" value="F:ATP binding"/>
    <property type="evidence" value="ECO:0007669"/>
    <property type="project" value="UniProtKB-KW"/>
</dbReference>
<dbReference type="RefSeq" id="WP_195032850.1">
    <property type="nucleotide sequence ID" value="NZ_JADLRE010000007.1"/>
</dbReference>
<sequence length="217" mass="23235">MGLGITCSGLRREFAGVAVVDDVTFQAPAGRVTAVVGPNGAGKTTLLLMLAGQLRPHRGQLRVEDADPSVEPWVVRAKVGWVPDVHEGNETWTVAETLAYSAKIAGYGGGTAARLVDRAVRLSRLRELCAKPVLRLSRSEKKWLGLARALVSDPAALVLDNPMADLDDEGRRYLAETLRTLARQNMTIVVSACAKDGLAGCAERTLHIDQGRVVATE</sequence>
<comment type="similarity">
    <text evidence="1">Belongs to the ABC transporter superfamily.</text>
</comment>
<evidence type="ECO:0000256" key="1">
    <source>
        <dbReference type="ARBA" id="ARBA00005417"/>
    </source>
</evidence>
<dbReference type="InterPro" id="IPR003439">
    <property type="entry name" value="ABC_transporter-like_ATP-bd"/>
</dbReference>
<dbReference type="Gene3D" id="3.40.50.300">
    <property type="entry name" value="P-loop containing nucleotide triphosphate hydrolases"/>
    <property type="match status" value="1"/>
</dbReference>
<reference evidence="6 7" key="1">
    <citation type="submission" date="2020-10" db="EMBL/GenBank/DDBJ databases">
        <title>Identification of Nocardia species via Next-generation sequencing and recognition of intraspecies genetic diversity.</title>
        <authorList>
            <person name="Li P."/>
            <person name="Li P."/>
            <person name="Lu B."/>
        </authorList>
    </citation>
    <scope>NUCLEOTIDE SEQUENCE [LARGE SCALE GENOMIC DNA]</scope>
    <source>
        <strain evidence="6 7">N-11</strain>
    </source>
</reference>
<dbReference type="InterPro" id="IPR003593">
    <property type="entry name" value="AAA+_ATPase"/>
</dbReference>
<gene>
    <name evidence="6" type="ORF">IU470_10790</name>
</gene>
<name>A0ABS0C7U8_9NOCA</name>
<keyword evidence="4 6" id="KW-0067">ATP-binding</keyword>
<accession>A0ABS0C7U8</accession>
<dbReference type="CDD" id="cd03230">
    <property type="entry name" value="ABC_DR_subfamily_A"/>
    <property type="match status" value="1"/>
</dbReference>
<dbReference type="EMBL" id="JADLRE010000007">
    <property type="protein sequence ID" value="MBF6225588.1"/>
    <property type="molecule type" value="Genomic_DNA"/>
</dbReference>